<name>A0A6G1Z7L8_9BACT</name>
<comment type="caution">
    <text evidence="2">The sequence shown here is derived from an EMBL/GenBank/DDBJ whole genome shotgun (WGS) entry which is preliminary data.</text>
</comment>
<sequence>MKKINITTGVLVIYLIVMSVWGWSGKQPDPDWVQYFSVMGVSLFVILLLRYLQVKRMKMRDKWKEENRHSTEK</sequence>
<organism evidence="2">
    <name type="scientific">Parabacteroides goldsteinii</name>
    <dbReference type="NCBI Taxonomy" id="328812"/>
    <lineage>
        <taxon>Bacteria</taxon>
        <taxon>Pseudomonadati</taxon>
        <taxon>Bacteroidota</taxon>
        <taxon>Bacteroidia</taxon>
        <taxon>Bacteroidales</taxon>
        <taxon>Tannerellaceae</taxon>
        <taxon>Parabacteroides</taxon>
    </lineage>
</organism>
<keyword evidence="1" id="KW-1133">Transmembrane helix</keyword>
<keyword evidence="1" id="KW-0472">Membrane</keyword>
<keyword evidence="1" id="KW-0812">Transmembrane</keyword>
<feature type="transmembrane region" description="Helical" evidence="1">
    <location>
        <begin position="32"/>
        <end position="52"/>
    </location>
</feature>
<protein>
    <submittedName>
        <fullName evidence="2">Uncharacterized protein</fullName>
    </submittedName>
</protein>
<proteinExistence type="predicted"/>
<dbReference type="AlphaFoldDB" id="A0A6G1Z7L8"/>
<reference evidence="2" key="1">
    <citation type="journal article" date="2019" name="Nat. Med.">
        <title>A library of human gut bacterial isolates paired with longitudinal multiomics data enables mechanistic microbiome research.</title>
        <authorList>
            <person name="Poyet M."/>
            <person name="Groussin M."/>
            <person name="Gibbons S.M."/>
            <person name="Avila-Pacheco J."/>
            <person name="Jiang X."/>
            <person name="Kearney S.M."/>
            <person name="Perrotta A.R."/>
            <person name="Berdy B."/>
            <person name="Zhao S."/>
            <person name="Lieberman T.D."/>
            <person name="Swanson P.K."/>
            <person name="Smith M."/>
            <person name="Roesemann S."/>
            <person name="Alexander J.E."/>
            <person name="Rich S.A."/>
            <person name="Livny J."/>
            <person name="Vlamakis H."/>
            <person name="Clish C."/>
            <person name="Bullock K."/>
            <person name="Deik A."/>
            <person name="Scott J."/>
            <person name="Pierce K.A."/>
            <person name="Xavier R.J."/>
            <person name="Alm E.J."/>
        </authorList>
    </citation>
    <scope>NUCLEOTIDE SEQUENCE</scope>
    <source>
        <strain evidence="2">BIOML-A4</strain>
    </source>
</reference>
<dbReference type="EMBL" id="WKLP01000001">
    <property type="protein sequence ID" value="MRY09852.1"/>
    <property type="molecule type" value="Genomic_DNA"/>
</dbReference>
<dbReference type="RefSeq" id="WP_154278065.1">
    <property type="nucleotide sequence ID" value="NZ_WKLJ01000001.1"/>
</dbReference>
<accession>A0A6G1Z7L8</accession>
<evidence type="ECO:0000256" key="1">
    <source>
        <dbReference type="SAM" id="Phobius"/>
    </source>
</evidence>
<evidence type="ECO:0000313" key="2">
    <source>
        <dbReference type="EMBL" id="MRY09852.1"/>
    </source>
</evidence>
<gene>
    <name evidence="2" type="ORF">GKE01_00020</name>
</gene>